<dbReference type="RefSeq" id="WP_207366954.1">
    <property type="nucleotide sequence ID" value="NZ_JAFMYV010000014.1"/>
</dbReference>
<proteinExistence type="predicted"/>
<accession>A0A939K705</accession>
<sequence length="395" mass="44745">MNASNQKLTDLITAPTSGQQEFENAILASLDMRAWEIDLDQSGFYEQIGQRVYDAVKQEVDISSTIRDRILPELNCDKLPFTGVKEFAIEQIRKAHNGLLFNGGVTAVDGTRITHDTLPMTITQIGICLVNYNGNYGSYMHRVFQRDLQFKGDDPVEELMDMLQIRKKRSGQGIDDDMGRFSEMAQRGLMAYAERKILMERAGSLWRIGHGNPFPYEMLVNFWASKPEVVKEALNLFTQIAKYERFVFVPSSPGRHLITIGNALQPREYVLIDTVRTGLTEVIDYGHASIATKALQKQFVEEYGDQVVIGLFKCSDMSPAHVFYAHRDHAHTAALIAIADGILQEHRGFPMLIDLADQICHSTFHPETFFASVRQAYADAGQPFRFLGERETRNR</sequence>
<evidence type="ECO:0008006" key="3">
    <source>
        <dbReference type="Google" id="ProtNLM"/>
    </source>
</evidence>
<reference evidence="1" key="1">
    <citation type="submission" date="2021-03" db="EMBL/GenBank/DDBJ databases">
        <title>Fibrella sp. HMF5335 genome sequencing and assembly.</title>
        <authorList>
            <person name="Kang H."/>
            <person name="Kim H."/>
            <person name="Bae S."/>
            <person name="Joh K."/>
        </authorList>
    </citation>
    <scope>NUCLEOTIDE SEQUENCE</scope>
    <source>
        <strain evidence="1">HMF5335</strain>
    </source>
</reference>
<dbReference type="AlphaFoldDB" id="A0A939K705"/>
<evidence type="ECO:0000313" key="1">
    <source>
        <dbReference type="EMBL" id="MBO0939428.1"/>
    </source>
</evidence>
<dbReference type="Proteomes" id="UP000664034">
    <property type="component" value="Unassembled WGS sequence"/>
</dbReference>
<organism evidence="1 2">
    <name type="scientific">Fibrella rubiginis</name>
    <dbReference type="NCBI Taxonomy" id="2817060"/>
    <lineage>
        <taxon>Bacteria</taxon>
        <taxon>Pseudomonadati</taxon>
        <taxon>Bacteroidota</taxon>
        <taxon>Cytophagia</taxon>
        <taxon>Cytophagales</taxon>
        <taxon>Spirosomataceae</taxon>
        <taxon>Fibrella</taxon>
    </lineage>
</organism>
<protein>
    <recommendedName>
        <fullName evidence="3">NurA domain-containing protein</fullName>
    </recommendedName>
</protein>
<keyword evidence="2" id="KW-1185">Reference proteome</keyword>
<comment type="caution">
    <text evidence="1">The sequence shown here is derived from an EMBL/GenBank/DDBJ whole genome shotgun (WGS) entry which is preliminary data.</text>
</comment>
<evidence type="ECO:0000313" key="2">
    <source>
        <dbReference type="Proteomes" id="UP000664034"/>
    </source>
</evidence>
<dbReference type="EMBL" id="JAFMYV010000014">
    <property type="protein sequence ID" value="MBO0939428.1"/>
    <property type="molecule type" value="Genomic_DNA"/>
</dbReference>
<name>A0A939K705_9BACT</name>
<gene>
    <name evidence="1" type="ORF">J2I47_22960</name>
</gene>